<organism evidence="2 3">
    <name type="scientific">Argiope bruennichi</name>
    <name type="common">Wasp spider</name>
    <name type="synonym">Aranea bruennichi</name>
    <dbReference type="NCBI Taxonomy" id="94029"/>
    <lineage>
        <taxon>Eukaryota</taxon>
        <taxon>Metazoa</taxon>
        <taxon>Ecdysozoa</taxon>
        <taxon>Arthropoda</taxon>
        <taxon>Chelicerata</taxon>
        <taxon>Arachnida</taxon>
        <taxon>Araneae</taxon>
        <taxon>Araneomorphae</taxon>
        <taxon>Entelegynae</taxon>
        <taxon>Araneoidea</taxon>
        <taxon>Araneidae</taxon>
        <taxon>Argiope</taxon>
    </lineage>
</organism>
<dbReference type="EMBL" id="JABXBU010001863">
    <property type="protein sequence ID" value="KAF8782236.1"/>
    <property type="molecule type" value="Genomic_DNA"/>
</dbReference>
<reference evidence="2" key="2">
    <citation type="submission" date="2020-06" db="EMBL/GenBank/DDBJ databases">
        <authorList>
            <person name="Sheffer M."/>
        </authorList>
    </citation>
    <scope>NUCLEOTIDE SEQUENCE</scope>
</reference>
<protein>
    <submittedName>
        <fullName evidence="2">Uncharacterized protein</fullName>
    </submittedName>
</protein>
<dbReference type="Proteomes" id="UP000807504">
    <property type="component" value="Unassembled WGS sequence"/>
</dbReference>
<evidence type="ECO:0000256" key="1">
    <source>
        <dbReference type="SAM" id="MobiDB-lite"/>
    </source>
</evidence>
<accession>A0A8T0EV89</accession>
<reference evidence="2" key="1">
    <citation type="journal article" date="2020" name="bioRxiv">
        <title>Chromosome-level reference genome of the European wasp spider Argiope bruennichi: a resource for studies on range expansion and evolutionary adaptation.</title>
        <authorList>
            <person name="Sheffer M.M."/>
            <person name="Hoppe A."/>
            <person name="Krehenwinkel H."/>
            <person name="Uhl G."/>
            <person name="Kuss A.W."/>
            <person name="Jensen L."/>
            <person name="Jensen C."/>
            <person name="Gillespie R.G."/>
            <person name="Hoff K.J."/>
            <person name="Prost S."/>
        </authorList>
    </citation>
    <scope>NUCLEOTIDE SEQUENCE</scope>
</reference>
<dbReference type="AlphaFoldDB" id="A0A8T0EV89"/>
<comment type="caution">
    <text evidence="2">The sequence shown here is derived from an EMBL/GenBank/DDBJ whole genome shotgun (WGS) entry which is preliminary data.</text>
</comment>
<feature type="region of interest" description="Disordered" evidence="1">
    <location>
        <begin position="1"/>
        <end position="27"/>
    </location>
</feature>
<name>A0A8T0EV89_ARGBR</name>
<keyword evidence="3" id="KW-1185">Reference proteome</keyword>
<sequence length="78" mass="8670">MNLYGRDLSSTLVEREEKGGTPSNRNSAAEERVNWFAVRIGECSRLVIKYGLGLSIVRSEPISMRLQGMEMGLVGHES</sequence>
<evidence type="ECO:0000313" key="3">
    <source>
        <dbReference type="Proteomes" id="UP000807504"/>
    </source>
</evidence>
<gene>
    <name evidence="2" type="ORF">HNY73_012548</name>
</gene>
<proteinExistence type="predicted"/>
<evidence type="ECO:0000313" key="2">
    <source>
        <dbReference type="EMBL" id="KAF8782236.1"/>
    </source>
</evidence>